<evidence type="ECO:0000313" key="18">
    <source>
        <dbReference type="EMBL" id="SLM95620.1"/>
    </source>
</evidence>
<keyword evidence="4 15" id="KW-0479">Metal-binding</keyword>
<evidence type="ECO:0000256" key="2">
    <source>
        <dbReference type="ARBA" id="ARBA00010871"/>
    </source>
</evidence>
<dbReference type="SUPFAM" id="SSF52440">
    <property type="entry name" value="PreATP-grasp domain"/>
    <property type="match status" value="1"/>
</dbReference>
<comment type="similarity">
    <text evidence="2 12">Belongs to the D-alanine--D-alanine ligase family.</text>
</comment>
<gene>
    <name evidence="12" type="primary">ddl</name>
    <name evidence="18" type="ORF">FM110_13110</name>
</gene>
<sequence>MAGMKTTVALLFGGRSGEHGISCVTAGGVLAAIDRTRYDVIPIGVTRDGRYVLVSDDPEHWRITDGKAPEVPADGDEVLLPAGAHRPGEPIVLRVIRGDRVETLAEIDVLFPLLHGPYGEDGTLQGALDLLDVPYVGSGVLASAVCMDKAATKTALRAAGIPCAPDVVVREDEWAQDAQGVLDRVRRDLELPWFVKPARAGSSLGVTKVSDPAELDHAMKTAFAEDPKVLIEAGVAGREVECGVLAGRGGEAPRTTVPGEVRIGDDLEFYDYESKYFGKGTVEIEVPAQLTGEQIAAVRAVAAHAFVSLGLEGLARVDVFVAADGRVVVNEVNTMPGFTPFSMFPVLWANMGLDYAALIAELVELARARRIGLR</sequence>
<evidence type="ECO:0000256" key="7">
    <source>
        <dbReference type="ARBA" id="ARBA00022842"/>
    </source>
</evidence>
<comment type="pathway">
    <text evidence="12">Cell wall biogenesis; peptidoglycan biosynthesis.</text>
</comment>
<dbReference type="GO" id="GO:0005524">
    <property type="term" value="F:ATP binding"/>
    <property type="evidence" value="ECO:0007669"/>
    <property type="project" value="UniProtKB-UniRule"/>
</dbReference>
<feature type="binding site" evidence="15">
    <location>
        <position position="331"/>
    </location>
    <ligand>
        <name>Mg(2+)</name>
        <dbReference type="ChEBI" id="CHEBI:18420"/>
        <label>2</label>
    </ligand>
</feature>
<dbReference type="EMBL" id="FWFG01000113">
    <property type="protein sequence ID" value="SLM95620.1"/>
    <property type="molecule type" value="Genomic_DNA"/>
</dbReference>
<comment type="function">
    <text evidence="12">Cell wall formation.</text>
</comment>
<evidence type="ECO:0000256" key="1">
    <source>
        <dbReference type="ARBA" id="ARBA00001936"/>
    </source>
</evidence>
<dbReference type="InterPro" id="IPR011761">
    <property type="entry name" value="ATP-grasp"/>
</dbReference>
<feature type="active site" evidence="13">
    <location>
        <position position="18"/>
    </location>
</feature>
<dbReference type="PROSITE" id="PS00844">
    <property type="entry name" value="DALA_DALA_LIGASE_2"/>
    <property type="match status" value="1"/>
</dbReference>
<dbReference type="Pfam" id="PF07478">
    <property type="entry name" value="Dala_Dala_lig_C"/>
    <property type="match status" value="1"/>
</dbReference>
<dbReference type="GO" id="GO:0005829">
    <property type="term" value="C:cytosol"/>
    <property type="evidence" value="ECO:0007669"/>
    <property type="project" value="TreeGrafter"/>
</dbReference>
<dbReference type="GO" id="GO:0008716">
    <property type="term" value="F:D-alanine-D-alanine ligase activity"/>
    <property type="evidence" value="ECO:0007669"/>
    <property type="project" value="UniProtKB-UniRule"/>
</dbReference>
<keyword evidence="19" id="KW-1185">Reference proteome</keyword>
<keyword evidence="8 12" id="KW-0133">Cell shape</keyword>
<comment type="catalytic activity">
    <reaction evidence="12">
        <text>2 D-alanine + ATP = D-alanyl-D-alanine + ADP + phosphate + H(+)</text>
        <dbReference type="Rhea" id="RHEA:11224"/>
        <dbReference type="ChEBI" id="CHEBI:15378"/>
        <dbReference type="ChEBI" id="CHEBI:30616"/>
        <dbReference type="ChEBI" id="CHEBI:43474"/>
        <dbReference type="ChEBI" id="CHEBI:57416"/>
        <dbReference type="ChEBI" id="CHEBI:57822"/>
        <dbReference type="ChEBI" id="CHEBI:456216"/>
        <dbReference type="EC" id="6.3.2.4"/>
    </reaction>
</comment>
<feature type="binding site" evidence="15">
    <location>
        <position position="333"/>
    </location>
    <ligand>
        <name>Mg(2+)</name>
        <dbReference type="ChEBI" id="CHEBI:18420"/>
        <label>2</label>
    </ligand>
</feature>
<dbReference type="GO" id="GO:0008360">
    <property type="term" value="P:regulation of cell shape"/>
    <property type="evidence" value="ECO:0007669"/>
    <property type="project" value="UniProtKB-KW"/>
</dbReference>
<organism evidence="18 19">
    <name type="scientific">Brachybacterium nesterenkovii</name>
    <dbReference type="NCBI Taxonomy" id="47847"/>
    <lineage>
        <taxon>Bacteria</taxon>
        <taxon>Bacillati</taxon>
        <taxon>Actinomycetota</taxon>
        <taxon>Actinomycetes</taxon>
        <taxon>Micrococcales</taxon>
        <taxon>Dermabacteraceae</taxon>
        <taxon>Brachybacterium</taxon>
    </lineage>
</organism>
<feature type="domain" description="ATP-grasp" evidence="17">
    <location>
        <begin position="153"/>
        <end position="364"/>
    </location>
</feature>
<feature type="active site" evidence="13">
    <location>
        <position position="202"/>
    </location>
</feature>
<evidence type="ECO:0000256" key="9">
    <source>
        <dbReference type="ARBA" id="ARBA00022984"/>
    </source>
</evidence>
<comment type="cofactor">
    <cofactor evidence="1">
        <name>Mn(2+)</name>
        <dbReference type="ChEBI" id="CHEBI:29035"/>
    </cofactor>
</comment>
<dbReference type="InterPro" id="IPR011095">
    <property type="entry name" value="Dala_Dala_lig_C"/>
</dbReference>
<dbReference type="InterPro" id="IPR005905">
    <property type="entry name" value="D_ala_D_ala"/>
</dbReference>
<dbReference type="Gene3D" id="3.30.1490.20">
    <property type="entry name" value="ATP-grasp fold, A domain"/>
    <property type="match status" value="1"/>
</dbReference>
<protein>
    <recommendedName>
        <fullName evidence="12">D-alanine--D-alanine ligase</fullName>
        <ecNumber evidence="12">6.3.2.4</ecNumber>
    </recommendedName>
    <alternativeName>
        <fullName evidence="12">D-Ala-D-Ala ligase</fullName>
    </alternativeName>
    <alternativeName>
        <fullName evidence="12">D-alanylalanine synthetase</fullName>
    </alternativeName>
</protein>
<dbReference type="SUPFAM" id="SSF56059">
    <property type="entry name" value="Glutathione synthetase ATP-binding domain-like"/>
    <property type="match status" value="1"/>
</dbReference>
<evidence type="ECO:0000256" key="8">
    <source>
        <dbReference type="ARBA" id="ARBA00022960"/>
    </source>
</evidence>
<keyword evidence="12" id="KW-0963">Cytoplasm</keyword>
<evidence type="ECO:0000313" key="19">
    <source>
        <dbReference type="Proteomes" id="UP000195981"/>
    </source>
</evidence>
<dbReference type="GO" id="GO:0046872">
    <property type="term" value="F:metal ion binding"/>
    <property type="evidence" value="ECO:0007669"/>
    <property type="project" value="UniProtKB-KW"/>
</dbReference>
<proteinExistence type="inferred from homology"/>
<evidence type="ECO:0000256" key="3">
    <source>
        <dbReference type="ARBA" id="ARBA00022598"/>
    </source>
</evidence>
<dbReference type="PROSITE" id="PS50975">
    <property type="entry name" value="ATP_GRASP"/>
    <property type="match status" value="1"/>
</dbReference>
<feature type="binding site" evidence="14">
    <location>
        <begin position="194"/>
        <end position="196"/>
    </location>
    <ligand>
        <name>ATP</name>
        <dbReference type="ChEBI" id="CHEBI:30616"/>
    </ligand>
</feature>
<dbReference type="HAMAP" id="MF_00047">
    <property type="entry name" value="Dala_Dala_lig"/>
    <property type="match status" value="1"/>
</dbReference>
<dbReference type="Gene3D" id="3.30.470.20">
    <property type="entry name" value="ATP-grasp fold, B domain"/>
    <property type="match status" value="1"/>
</dbReference>
<dbReference type="Proteomes" id="UP000195981">
    <property type="component" value="Unassembled WGS sequence"/>
</dbReference>
<dbReference type="Gene3D" id="3.40.50.20">
    <property type="match status" value="1"/>
</dbReference>
<reference evidence="18 19" key="1">
    <citation type="submission" date="2017-02" db="EMBL/GenBank/DDBJ databases">
        <authorList>
            <person name="Peterson S.W."/>
        </authorList>
    </citation>
    <scope>NUCLEOTIDE SEQUENCE [LARGE SCALE GENOMIC DNA]</scope>
    <source>
        <strain evidence="18 19">CIP104813</strain>
    </source>
</reference>
<accession>A0A1X6X937</accession>
<dbReference type="NCBIfam" id="NF002528">
    <property type="entry name" value="PRK01966.1-4"/>
    <property type="match status" value="1"/>
</dbReference>
<keyword evidence="7 15" id="KW-0460">Magnesium</keyword>
<evidence type="ECO:0000259" key="17">
    <source>
        <dbReference type="PROSITE" id="PS50975"/>
    </source>
</evidence>
<keyword evidence="10 15" id="KW-0464">Manganese</keyword>
<evidence type="ECO:0000256" key="14">
    <source>
        <dbReference type="PIRSR" id="PIRSR039102-2"/>
    </source>
</evidence>
<dbReference type="InterPro" id="IPR013815">
    <property type="entry name" value="ATP_grasp_subdomain_1"/>
</dbReference>
<keyword evidence="3 12" id="KW-0436">Ligase</keyword>
<dbReference type="InterPro" id="IPR016185">
    <property type="entry name" value="PreATP-grasp_dom_sf"/>
</dbReference>
<keyword evidence="6 16" id="KW-0067">ATP-binding</keyword>
<evidence type="ECO:0000256" key="5">
    <source>
        <dbReference type="ARBA" id="ARBA00022741"/>
    </source>
</evidence>
<feature type="binding site" evidence="15">
    <location>
        <position position="318"/>
    </location>
    <ligand>
        <name>Mg(2+)</name>
        <dbReference type="ChEBI" id="CHEBI:18420"/>
        <label>1</label>
    </ligand>
</feature>
<dbReference type="FunFam" id="3.30.470.20:FF:000008">
    <property type="entry name" value="D-alanine--D-alanine ligase"/>
    <property type="match status" value="1"/>
</dbReference>
<comment type="subcellular location">
    <subcellularLocation>
        <location evidence="12">Cytoplasm</location>
    </subcellularLocation>
</comment>
<feature type="binding site" evidence="14">
    <location>
        <begin position="202"/>
        <end position="203"/>
    </location>
    <ligand>
        <name>ATP</name>
        <dbReference type="ChEBI" id="CHEBI:30616"/>
    </ligand>
</feature>
<evidence type="ECO:0000256" key="6">
    <source>
        <dbReference type="ARBA" id="ARBA00022840"/>
    </source>
</evidence>
<comment type="cofactor">
    <cofactor evidence="15">
        <name>Mg(2+)</name>
        <dbReference type="ChEBI" id="CHEBI:18420"/>
    </cofactor>
    <cofactor evidence="15">
        <name>Mn(2+)</name>
        <dbReference type="ChEBI" id="CHEBI:29035"/>
    </cofactor>
    <text evidence="15">Binds 2 magnesium or manganese ions per subunit.</text>
</comment>
<feature type="active site" evidence="13">
    <location>
        <position position="342"/>
    </location>
</feature>
<name>A0A1X6X937_9MICO</name>
<dbReference type="PANTHER" id="PTHR23132:SF25">
    <property type="entry name" value="D-ALANINE--D-ALANINE LIGASE A"/>
    <property type="match status" value="1"/>
</dbReference>
<evidence type="ECO:0000256" key="15">
    <source>
        <dbReference type="PIRSR" id="PIRSR039102-3"/>
    </source>
</evidence>
<evidence type="ECO:0000256" key="16">
    <source>
        <dbReference type="PROSITE-ProRule" id="PRU00409"/>
    </source>
</evidence>
<keyword evidence="9 12" id="KW-0573">Peptidoglycan synthesis</keyword>
<dbReference type="Pfam" id="PF01820">
    <property type="entry name" value="Dala_Dala_lig_N"/>
    <property type="match status" value="1"/>
</dbReference>
<dbReference type="PROSITE" id="PS00843">
    <property type="entry name" value="DALA_DALA_LIGASE_1"/>
    <property type="match status" value="1"/>
</dbReference>
<evidence type="ECO:0000256" key="11">
    <source>
        <dbReference type="ARBA" id="ARBA00023316"/>
    </source>
</evidence>
<evidence type="ECO:0000256" key="12">
    <source>
        <dbReference type="HAMAP-Rule" id="MF_00047"/>
    </source>
</evidence>
<dbReference type="InterPro" id="IPR000291">
    <property type="entry name" value="D-Ala_lig_Van_CS"/>
</dbReference>
<evidence type="ECO:0000256" key="10">
    <source>
        <dbReference type="ARBA" id="ARBA00023211"/>
    </source>
</evidence>
<keyword evidence="5 14" id="KW-0547">Nucleotide-binding</keyword>
<feature type="binding site" evidence="14">
    <location>
        <begin position="330"/>
        <end position="331"/>
    </location>
    <ligand>
        <name>ATP</name>
        <dbReference type="ChEBI" id="CHEBI:30616"/>
    </ligand>
</feature>
<dbReference type="EC" id="6.3.2.4" evidence="12"/>
<dbReference type="AlphaFoldDB" id="A0A1X6X937"/>
<feature type="binding site" evidence="14">
    <location>
        <position position="149"/>
    </location>
    <ligand>
        <name>ATP</name>
        <dbReference type="ChEBI" id="CHEBI:30616"/>
    </ligand>
</feature>
<dbReference type="UniPathway" id="UPA00219"/>
<dbReference type="GO" id="GO:0009252">
    <property type="term" value="P:peptidoglycan biosynthetic process"/>
    <property type="evidence" value="ECO:0007669"/>
    <property type="project" value="UniProtKB-UniRule"/>
</dbReference>
<feature type="binding site" evidence="14">
    <location>
        <begin position="232"/>
        <end position="239"/>
    </location>
    <ligand>
        <name>ATP</name>
        <dbReference type="ChEBI" id="CHEBI:30616"/>
    </ligand>
</feature>
<evidence type="ECO:0000256" key="4">
    <source>
        <dbReference type="ARBA" id="ARBA00022723"/>
    </source>
</evidence>
<dbReference type="InterPro" id="IPR011127">
    <property type="entry name" value="Dala_Dala_lig_N"/>
</dbReference>
<dbReference type="NCBIfam" id="TIGR01205">
    <property type="entry name" value="D_ala_D_alaTIGR"/>
    <property type="match status" value="1"/>
</dbReference>
<dbReference type="PANTHER" id="PTHR23132">
    <property type="entry name" value="D-ALANINE--D-ALANINE LIGASE"/>
    <property type="match status" value="1"/>
</dbReference>
<evidence type="ECO:0000256" key="13">
    <source>
        <dbReference type="PIRSR" id="PIRSR039102-1"/>
    </source>
</evidence>
<feature type="binding site" evidence="15">
    <location>
        <position position="331"/>
    </location>
    <ligand>
        <name>Mg(2+)</name>
        <dbReference type="ChEBI" id="CHEBI:18420"/>
        <label>1</label>
    </ligand>
</feature>
<keyword evidence="11 12" id="KW-0961">Cell wall biogenesis/degradation</keyword>
<dbReference type="PIRSF" id="PIRSF039102">
    <property type="entry name" value="Ddl/VanB"/>
    <property type="match status" value="1"/>
</dbReference>
<dbReference type="GO" id="GO:0071555">
    <property type="term" value="P:cell wall organization"/>
    <property type="evidence" value="ECO:0007669"/>
    <property type="project" value="UniProtKB-KW"/>
</dbReference>